<proteinExistence type="predicted"/>
<organism evidence="7 8">
    <name type="scientific">Rhodococcus wratislaviensis</name>
    <name type="common">Tsukamurella wratislaviensis</name>
    <dbReference type="NCBI Taxonomy" id="44752"/>
    <lineage>
        <taxon>Bacteria</taxon>
        <taxon>Bacillati</taxon>
        <taxon>Actinomycetota</taxon>
        <taxon>Actinomycetes</taxon>
        <taxon>Mycobacteriales</taxon>
        <taxon>Nocardiaceae</taxon>
        <taxon>Rhodococcus</taxon>
    </lineage>
</organism>
<dbReference type="InterPro" id="IPR011701">
    <property type="entry name" value="MFS"/>
</dbReference>
<feature type="domain" description="Major facilitator superfamily (MFS) profile" evidence="6">
    <location>
        <begin position="24"/>
        <end position="431"/>
    </location>
</feature>
<feature type="transmembrane region" description="Helical" evidence="5">
    <location>
        <begin position="57"/>
        <end position="82"/>
    </location>
</feature>
<feature type="transmembrane region" description="Helical" evidence="5">
    <location>
        <begin position="240"/>
        <end position="260"/>
    </location>
</feature>
<dbReference type="EMBL" id="UAUI01000002">
    <property type="protein sequence ID" value="SPZ37887.1"/>
    <property type="molecule type" value="Genomic_DNA"/>
</dbReference>
<dbReference type="SUPFAM" id="SSF103473">
    <property type="entry name" value="MFS general substrate transporter"/>
    <property type="match status" value="1"/>
</dbReference>
<feature type="transmembrane region" description="Helical" evidence="5">
    <location>
        <begin position="339"/>
        <end position="360"/>
    </location>
</feature>
<evidence type="ECO:0000313" key="7">
    <source>
        <dbReference type="EMBL" id="SPZ37887.1"/>
    </source>
</evidence>
<evidence type="ECO:0000256" key="4">
    <source>
        <dbReference type="ARBA" id="ARBA00023136"/>
    </source>
</evidence>
<evidence type="ECO:0000256" key="3">
    <source>
        <dbReference type="ARBA" id="ARBA00022989"/>
    </source>
</evidence>
<dbReference type="AlphaFoldDB" id="A0AB38F8C0"/>
<dbReference type="PANTHER" id="PTHR11662:SF450">
    <property type="entry name" value="BLR1003 PROTEIN"/>
    <property type="match status" value="1"/>
</dbReference>
<sequence length="442" mass="46393">MSLTLNPLAAPPGRAHSTRRAWLITAMLALFMLINWGDKSVLGLTARALMKDLGLTPSQYGLIASSFFFLFGIGTVLGGFLVDRIKTKPMLLLMAVVWALVQFPVLGGASFAVLLVSRIVLGLAEGPATPVALHAVMKWFPDERRDLPNSIVLAASGLGLLVAAPVMAIVQVHWGWRWCFGVLGIAGLVWAAVWLLLGREGPYDKPADGVAAASEPTGAGSASVAAGRVSYWRLFSTRTWVCFALAGFGCYFVTALLTSWLPTYLESVREISTISTGNWIAATAAMGAIAMFGQGVVSRMLIARGIPSRWARAGVAGIAVVIAGLSMVGFVFTDGTLQLILMLPAFNLFTATFPASSAAVAQITPVAQRGAVLGVLFAFLGAAGVIAPFLTGRLIQAAHQAASGYHTAFLIGAALLIVSGLAVALLANPDRDAVHLAERKAH</sequence>
<keyword evidence="2 5" id="KW-0812">Transmembrane</keyword>
<evidence type="ECO:0000313" key="8">
    <source>
        <dbReference type="Proteomes" id="UP000251211"/>
    </source>
</evidence>
<keyword evidence="3 5" id="KW-1133">Transmembrane helix</keyword>
<dbReference type="GO" id="GO:0022857">
    <property type="term" value="F:transmembrane transporter activity"/>
    <property type="evidence" value="ECO:0007669"/>
    <property type="project" value="InterPro"/>
</dbReference>
<evidence type="ECO:0000256" key="1">
    <source>
        <dbReference type="ARBA" id="ARBA00004651"/>
    </source>
</evidence>
<feature type="transmembrane region" description="Helical" evidence="5">
    <location>
        <begin position="314"/>
        <end position="333"/>
    </location>
</feature>
<feature type="transmembrane region" description="Helical" evidence="5">
    <location>
        <begin position="91"/>
        <end position="113"/>
    </location>
</feature>
<feature type="transmembrane region" description="Helical" evidence="5">
    <location>
        <begin position="21"/>
        <end position="37"/>
    </location>
</feature>
<reference evidence="7 8" key="1">
    <citation type="submission" date="2018-06" db="EMBL/GenBank/DDBJ databases">
        <authorList>
            <consortium name="Pathogen Informatics"/>
            <person name="Doyle S."/>
        </authorList>
    </citation>
    <scope>NUCLEOTIDE SEQUENCE [LARGE SCALE GENOMIC DNA]</scope>
    <source>
        <strain evidence="7 8">NCTC13229</strain>
    </source>
</reference>
<dbReference type="InterPro" id="IPR020846">
    <property type="entry name" value="MFS_dom"/>
</dbReference>
<feature type="transmembrane region" description="Helical" evidence="5">
    <location>
        <begin position="175"/>
        <end position="197"/>
    </location>
</feature>
<accession>A0AB38F8C0</accession>
<dbReference type="GO" id="GO:0005886">
    <property type="term" value="C:plasma membrane"/>
    <property type="evidence" value="ECO:0007669"/>
    <property type="project" value="UniProtKB-SubCell"/>
</dbReference>
<keyword evidence="4 5" id="KW-0472">Membrane</keyword>
<evidence type="ECO:0000259" key="6">
    <source>
        <dbReference type="PROSITE" id="PS50850"/>
    </source>
</evidence>
<feature type="transmembrane region" description="Helical" evidence="5">
    <location>
        <begin position="372"/>
        <end position="395"/>
    </location>
</feature>
<dbReference type="RefSeq" id="WP_112298957.1">
    <property type="nucleotide sequence ID" value="NZ_QTTP01000001.1"/>
</dbReference>
<dbReference type="InterPro" id="IPR050382">
    <property type="entry name" value="MFS_Na/Anion_cotransporter"/>
</dbReference>
<dbReference type="Proteomes" id="UP000251211">
    <property type="component" value="Unassembled WGS sequence"/>
</dbReference>
<feature type="transmembrane region" description="Helical" evidence="5">
    <location>
        <begin position="280"/>
        <end position="302"/>
    </location>
</feature>
<comment type="caution">
    <text evidence="7">The sequence shown here is derived from an EMBL/GenBank/DDBJ whole genome shotgun (WGS) entry which is preliminary data.</text>
</comment>
<name>A0AB38F8C0_RHOWR</name>
<dbReference type="InterPro" id="IPR036259">
    <property type="entry name" value="MFS_trans_sf"/>
</dbReference>
<dbReference type="Pfam" id="PF07690">
    <property type="entry name" value="MFS_1"/>
    <property type="match status" value="1"/>
</dbReference>
<protein>
    <submittedName>
        <fullName evidence="7">MFS transporter</fullName>
    </submittedName>
</protein>
<comment type="subcellular location">
    <subcellularLocation>
        <location evidence="1">Cell membrane</location>
        <topology evidence="1">Multi-pass membrane protein</topology>
    </subcellularLocation>
</comment>
<evidence type="ECO:0000256" key="2">
    <source>
        <dbReference type="ARBA" id="ARBA00022692"/>
    </source>
</evidence>
<dbReference type="PANTHER" id="PTHR11662">
    <property type="entry name" value="SOLUTE CARRIER FAMILY 17"/>
    <property type="match status" value="1"/>
</dbReference>
<gene>
    <name evidence="7" type="primary">yjjL_1</name>
    <name evidence="7" type="ORF">NCTC13229_01350</name>
</gene>
<evidence type="ECO:0000256" key="5">
    <source>
        <dbReference type="SAM" id="Phobius"/>
    </source>
</evidence>
<feature type="transmembrane region" description="Helical" evidence="5">
    <location>
        <begin position="407"/>
        <end position="427"/>
    </location>
</feature>
<feature type="transmembrane region" description="Helical" evidence="5">
    <location>
        <begin position="151"/>
        <end position="169"/>
    </location>
</feature>
<dbReference type="Gene3D" id="1.20.1250.20">
    <property type="entry name" value="MFS general substrate transporter like domains"/>
    <property type="match status" value="2"/>
</dbReference>
<dbReference type="PROSITE" id="PS50850">
    <property type="entry name" value="MFS"/>
    <property type="match status" value="1"/>
</dbReference>